<dbReference type="Proteomes" id="UP001208912">
    <property type="component" value="Unassembled WGS sequence"/>
</dbReference>
<dbReference type="AlphaFoldDB" id="A0AAW5VPH7"/>
<protein>
    <submittedName>
        <fullName evidence="2">Uncharacterized protein</fullName>
    </submittedName>
</protein>
<organism evidence="2 3">
    <name type="scientific">Leptospira soteropolitanensis</name>
    <dbReference type="NCBI Taxonomy" id="2950025"/>
    <lineage>
        <taxon>Bacteria</taxon>
        <taxon>Pseudomonadati</taxon>
        <taxon>Spirochaetota</taxon>
        <taxon>Spirochaetia</taxon>
        <taxon>Leptospirales</taxon>
        <taxon>Leptospiraceae</taxon>
        <taxon>Leptospira</taxon>
    </lineage>
</organism>
<evidence type="ECO:0000313" key="1">
    <source>
        <dbReference type="EMBL" id="MCW7527650.1"/>
    </source>
</evidence>
<comment type="caution">
    <text evidence="2">The sequence shown here is derived from an EMBL/GenBank/DDBJ whole genome shotgun (WGS) entry which is preliminary data.</text>
</comment>
<gene>
    <name evidence="1" type="ORF">ND861_14935</name>
    <name evidence="2" type="ORF">ND862_14880</name>
</gene>
<evidence type="ECO:0000313" key="3">
    <source>
        <dbReference type="Proteomes" id="UP001208540"/>
    </source>
</evidence>
<evidence type="ECO:0000313" key="4">
    <source>
        <dbReference type="Proteomes" id="UP001208912"/>
    </source>
</evidence>
<dbReference type="EMBL" id="JAMQPM010000007">
    <property type="protein sequence ID" value="MCW7527650.1"/>
    <property type="molecule type" value="Genomic_DNA"/>
</dbReference>
<name>A0AAW5VPH7_9LEPT</name>
<proteinExistence type="predicted"/>
<dbReference type="Proteomes" id="UP001208540">
    <property type="component" value="Unassembled WGS sequence"/>
</dbReference>
<keyword evidence="4" id="KW-1185">Reference proteome</keyword>
<evidence type="ECO:0000313" key="2">
    <source>
        <dbReference type="EMBL" id="MCW7531503.1"/>
    </source>
</evidence>
<accession>A0AAW5VPH7</accession>
<dbReference type="RefSeq" id="WP_265352715.1">
    <property type="nucleotide sequence ID" value="NZ_JAMQPL010000007.1"/>
</dbReference>
<sequence length="282" mass="33845">MRKFPKTLNASISLEHLPMTERDLKQICFDWETRGFSFLRPAVVLDWKTEPLPLGHSRLELESILSLGFWESLYDWFFPKHFFEYKKDNLTKKIRNELFSQKIKTKPNSIWIQWKQIWNSPVSLIWFHLGYIKLRMDLDLEPNLFPNASPLSFEGDKKLYFRTGYLKTIHYRLTKKEFKPPYPKFAEVYIKTRDKHSDESLGKVFYTFLGYLLEKSTDEYLLSYWGFDSTLPESIRTQIPSEIWNFTISPTPSLWKEDHLFEKELEFRTVYPVSTSSQNHPR</sequence>
<dbReference type="EMBL" id="JAMQPL010000007">
    <property type="protein sequence ID" value="MCW7531503.1"/>
    <property type="molecule type" value="Genomic_DNA"/>
</dbReference>
<reference evidence="2 4" key="1">
    <citation type="submission" date="2022-06" db="EMBL/GenBank/DDBJ databases">
        <title>Leptospira isolates from biofilms formed at urban environments.</title>
        <authorList>
            <person name="Ribeiro P.S."/>
            <person name="Sousa T."/>
            <person name="Carvalho N."/>
            <person name="Aburjaile F."/>
            <person name="Neves F."/>
            <person name="Oliveira D."/>
            <person name="Blanco L."/>
            <person name="Lima J."/>
            <person name="Costa F."/>
            <person name="Brenig B."/>
            <person name="Soares S."/>
            <person name="Ramos R."/>
            <person name="Goes-Neto A."/>
            <person name="Matiuzzi M."/>
            <person name="Azevedo V."/>
            <person name="Ristow P."/>
        </authorList>
    </citation>
    <scope>NUCLEOTIDE SEQUENCE</scope>
    <source>
        <strain evidence="1 4">VSF19</strain>
        <strain evidence="2">VSF20</strain>
    </source>
</reference>